<feature type="transmembrane region" description="Helical" evidence="7">
    <location>
        <begin position="281"/>
        <end position="304"/>
    </location>
</feature>
<feature type="transmembrane region" description="Helical" evidence="7">
    <location>
        <begin position="52"/>
        <end position="73"/>
    </location>
</feature>
<dbReference type="Proteomes" id="UP000198611">
    <property type="component" value="Unassembled WGS sequence"/>
</dbReference>
<evidence type="ECO:0000256" key="6">
    <source>
        <dbReference type="ARBA" id="ARBA00023136"/>
    </source>
</evidence>
<proteinExistence type="inferred from homology"/>
<accession>A0A1I1NKF4</accession>
<feature type="transmembrane region" description="Helical" evidence="7">
    <location>
        <begin position="112"/>
        <end position="134"/>
    </location>
</feature>
<comment type="similarity">
    <text evidence="2">Belongs to the bacterial sugar transferase family.</text>
</comment>
<dbReference type="InterPro" id="IPR017475">
    <property type="entry name" value="EPS_sugar_tfrase"/>
</dbReference>
<gene>
    <name evidence="9" type="ORF">SAMN05660831_00314</name>
</gene>
<dbReference type="PANTHER" id="PTHR30576">
    <property type="entry name" value="COLANIC BIOSYNTHESIS UDP-GLUCOSE LIPID CARRIER TRANSFERASE"/>
    <property type="match status" value="1"/>
</dbReference>
<evidence type="ECO:0000256" key="4">
    <source>
        <dbReference type="ARBA" id="ARBA00022692"/>
    </source>
</evidence>
<keyword evidence="10" id="KW-1185">Reference proteome</keyword>
<dbReference type="AlphaFoldDB" id="A0A1I1NKF4"/>
<evidence type="ECO:0000313" key="9">
    <source>
        <dbReference type="EMBL" id="SFC97965.1"/>
    </source>
</evidence>
<evidence type="ECO:0000256" key="7">
    <source>
        <dbReference type="SAM" id="Phobius"/>
    </source>
</evidence>
<dbReference type="InterPro" id="IPR003362">
    <property type="entry name" value="Bact_transf"/>
</dbReference>
<evidence type="ECO:0000256" key="1">
    <source>
        <dbReference type="ARBA" id="ARBA00004141"/>
    </source>
</evidence>
<dbReference type="GO" id="GO:0009242">
    <property type="term" value="P:colanic acid biosynthetic process"/>
    <property type="evidence" value="ECO:0007669"/>
    <property type="project" value="TreeGrafter"/>
</dbReference>
<comment type="subcellular location">
    <subcellularLocation>
        <location evidence="1">Membrane</location>
        <topology evidence="1">Multi-pass membrane protein</topology>
    </subcellularLocation>
</comment>
<dbReference type="NCBIfam" id="TIGR03013">
    <property type="entry name" value="EpsB_2"/>
    <property type="match status" value="1"/>
</dbReference>
<evidence type="ECO:0000256" key="3">
    <source>
        <dbReference type="ARBA" id="ARBA00022679"/>
    </source>
</evidence>
<protein>
    <submittedName>
        <fullName evidence="9">Sugar transferase, PEP-CTERM system associated/exopolysaccharide biosynthesis polyprenyl glycosylphosphotransferase</fullName>
    </submittedName>
</protein>
<dbReference type="InterPro" id="IPR017464">
    <property type="entry name" value="Sugar_tfrase_EpsB_2"/>
</dbReference>
<dbReference type="GO" id="GO:0016020">
    <property type="term" value="C:membrane"/>
    <property type="evidence" value="ECO:0007669"/>
    <property type="project" value="UniProtKB-SubCell"/>
</dbReference>
<feature type="domain" description="Bacterial sugar transferase" evidence="8">
    <location>
        <begin position="276"/>
        <end position="461"/>
    </location>
</feature>
<organism evidence="9 10">
    <name type="scientific">Thiohalospira halophila DSM 15071</name>
    <dbReference type="NCBI Taxonomy" id="1123397"/>
    <lineage>
        <taxon>Bacteria</taxon>
        <taxon>Pseudomonadati</taxon>
        <taxon>Pseudomonadota</taxon>
        <taxon>Gammaproteobacteria</taxon>
        <taxon>Thiohalospirales</taxon>
        <taxon>Thiohalospiraceae</taxon>
        <taxon>Thiohalospira</taxon>
    </lineage>
</organism>
<dbReference type="GO" id="GO:0089702">
    <property type="term" value="F:undecaprenyl-phosphate glucose phosphotransferase activity"/>
    <property type="evidence" value="ECO:0007669"/>
    <property type="project" value="TreeGrafter"/>
</dbReference>
<dbReference type="Pfam" id="PF02397">
    <property type="entry name" value="Bac_transf"/>
    <property type="match status" value="1"/>
</dbReference>
<dbReference type="OrthoDB" id="9808602at2"/>
<feature type="transmembrane region" description="Helical" evidence="7">
    <location>
        <begin position="12"/>
        <end position="32"/>
    </location>
</feature>
<dbReference type="NCBIfam" id="TIGR03025">
    <property type="entry name" value="EPS_sugtrans"/>
    <property type="match status" value="1"/>
</dbReference>
<keyword evidence="5 7" id="KW-1133">Transmembrane helix</keyword>
<name>A0A1I1NKF4_9GAMM</name>
<evidence type="ECO:0000256" key="5">
    <source>
        <dbReference type="ARBA" id="ARBA00022989"/>
    </source>
</evidence>
<sequence length="467" mass="52981">MATIRIFRHYLRLPFLVLGLVEIGAFLVAFYAGVYLRFSDQPAAIDESVGPLLPRGIVFSSVLLVALIAMGLYQARLREGRSGIILREIAGFALGGAGLAFIFYIFPTVFTGRGALALALLLAFLASVVLRLFFYRMVDVDTLKRRVLVLGAGERAASVTRYRRRVDQRGFTIVGFVHVRGERDAVDPGRVIHLAGRLKDFAREQEVEEIVVAIDDRRRSFPMDELLDCRMSGIEVIELLTFYEREFGKVRLDLIHPSWLVFTDGYAQGAFRTYIKRSFDVAAALLLLIPALPIMLLTALAILLEDGWRQPVFYLQTRTGEHGRPFRVIKFRSMVVDAEKEGAAQWATQNDVRVTRVGAFIRKTRIDELPQIINVLKGDMSFVGPRPERPEFNHQLAEAIPYYEERHRVKPGITGWAQLCYPYGASEEDAREKLQYDLYYVKNHSLFLDFVILIQTVEVVLFGKGAR</sequence>
<reference evidence="9 10" key="1">
    <citation type="submission" date="2016-10" db="EMBL/GenBank/DDBJ databases">
        <authorList>
            <person name="de Groot N.N."/>
        </authorList>
    </citation>
    <scope>NUCLEOTIDE SEQUENCE [LARGE SCALE GENOMIC DNA]</scope>
    <source>
        <strain evidence="9 10">HL3</strain>
    </source>
</reference>
<keyword evidence="3 9" id="KW-0808">Transferase</keyword>
<evidence type="ECO:0000259" key="8">
    <source>
        <dbReference type="Pfam" id="PF02397"/>
    </source>
</evidence>
<dbReference type="Gene3D" id="3.40.50.720">
    <property type="entry name" value="NAD(P)-binding Rossmann-like Domain"/>
    <property type="match status" value="1"/>
</dbReference>
<evidence type="ECO:0000256" key="2">
    <source>
        <dbReference type="ARBA" id="ARBA00006464"/>
    </source>
</evidence>
<feature type="transmembrane region" description="Helical" evidence="7">
    <location>
        <begin position="85"/>
        <end position="106"/>
    </location>
</feature>
<dbReference type="PANTHER" id="PTHR30576:SF21">
    <property type="entry name" value="UDP-GLUCOSE:UNDECAPRENYL-PHOSPHATE GLUCOSE-1-PHOSPHATE TRANSFERASE"/>
    <property type="match status" value="1"/>
</dbReference>
<dbReference type="STRING" id="1123397.SAMN05660831_00314"/>
<keyword evidence="6 7" id="KW-0472">Membrane</keyword>
<evidence type="ECO:0000313" key="10">
    <source>
        <dbReference type="Proteomes" id="UP000198611"/>
    </source>
</evidence>
<dbReference type="EMBL" id="FOMJ01000001">
    <property type="protein sequence ID" value="SFC97965.1"/>
    <property type="molecule type" value="Genomic_DNA"/>
</dbReference>
<keyword evidence="4 7" id="KW-0812">Transmembrane</keyword>